<sequence length="913" mass="97993">MHTDYNFENLCMAAALPEVAVVPQTERIGTVVSEPMHEDAPATCHPYAEFVNPYLAELLNALNLDKCFVSGHGCRLSDARGREYLDCIAAYGALPLGSNPEPIWRALLNVHSTGEPSLVQPSCLDAAGQLAARLIELAPGDLKYVTFANSGAEAVEAAIKMCRAATGRSGIVATHNSFHGKTLGALAATGNPDYQDRFAAPTEQITHVPFGDIDALRIVLEERADQIAAVLVEPIQGEGGIVEPQPEYLLAVRKLCDENKVLLIFDEIQTGLGRTGTMFACEADGVAPDVMTLAKALGGGLMPIGAVLSNERAFSKHFALKHSSTFAGNTLAARAGLAMLDVLTQDDGLLIDNVHRNGRLLKLRLEELRAKYPRLIAEVRGRGYLLGIKLGADRHTWRGSLLGVAAEQSLLSPLFASYLLNVEGVRVAPTLNGKAVIRIEPPLSMKWCECEELLAAFQRTLEVFDKGNIGQIISAILNEMEVSAPQLAETEMQADPLACEPQIGERRFAFLVHPLELMSAGDFDPTLAWLPKPELEDIAQRLTDLVDPFVLSHARIQSEAGESIYGEFIVIPRTAEQLADMPREDAMAIVREGVEIGRDRGAQIVGLGAFTSVVTRGGKALSGTVPLTTGNSYTAVACAEGIAMALNQLGDRLSAKHCAAIVGATGAIGRSMAVLLAENVGRLVLLGNPDSVPEHVRTRLHHVATTVCEQLVTSAAEGCAFEPLSLGSRVLHAAQNSEKLDADFYNTLIEQLELEGYIVLTQDLGVLPDADILVTATSATNSLLGPRDLKHGAIVCDLSRPFNVSRDVAELRPDVLVIDGGVIRVPGLPELGRFGIGTGHAFSCMAETMLLTLAGHFEDTSLGTDLDPETLRELRRLAAEHGFRVGGLRRFGVPLDQNDWNRLLAARGIRMAA</sequence>
<keyword evidence="2 4" id="KW-0808">Transferase</keyword>
<dbReference type="SUPFAM" id="SSF53383">
    <property type="entry name" value="PLP-dependent transferases"/>
    <property type="match status" value="1"/>
</dbReference>
<dbReference type="PANTHER" id="PTHR11986">
    <property type="entry name" value="AMINOTRANSFERASE CLASS III"/>
    <property type="match status" value="1"/>
</dbReference>
<dbReference type="InterPro" id="IPR015421">
    <property type="entry name" value="PyrdxlP-dep_Trfase_major"/>
</dbReference>
<dbReference type="PANTHER" id="PTHR11986:SF121">
    <property type="entry name" value="BLR3010 PROTEIN"/>
    <property type="match status" value="1"/>
</dbReference>
<dbReference type="InterPro" id="IPR049704">
    <property type="entry name" value="Aminotrans_3_PPA_site"/>
</dbReference>
<dbReference type="InterPro" id="IPR015424">
    <property type="entry name" value="PyrdxlP-dep_Trfase"/>
</dbReference>
<comment type="cofactor">
    <cofactor evidence="1">
        <name>pyridoxal 5'-phosphate</name>
        <dbReference type="ChEBI" id="CHEBI:597326"/>
    </cofactor>
</comment>
<evidence type="ECO:0000313" key="4">
    <source>
        <dbReference type="EMBL" id="MCM2371553.1"/>
    </source>
</evidence>
<dbReference type="SUPFAM" id="SSF51735">
    <property type="entry name" value="NAD(P)-binding Rossmann-fold domains"/>
    <property type="match status" value="1"/>
</dbReference>
<dbReference type="InterPro" id="IPR015422">
    <property type="entry name" value="PyrdxlP-dep_Trfase_small"/>
</dbReference>
<dbReference type="InterPro" id="IPR005814">
    <property type="entry name" value="Aminotrans_3"/>
</dbReference>
<comment type="caution">
    <text evidence="4">The sequence shown here is derived from an EMBL/GenBank/DDBJ whole genome shotgun (WGS) entry which is preliminary data.</text>
</comment>
<dbReference type="PROSITE" id="PS00600">
    <property type="entry name" value="AA_TRANSFER_CLASS_3"/>
    <property type="match status" value="1"/>
</dbReference>
<proteinExistence type="predicted"/>
<dbReference type="Pfam" id="PF00202">
    <property type="entry name" value="Aminotran_3"/>
    <property type="match status" value="1"/>
</dbReference>
<evidence type="ECO:0000256" key="3">
    <source>
        <dbReference type="ARBA" id="ARBA00022898"/>
    </source>
</evidence>
<dbReference type="Gene3D" id="3.40.50.720">
    <property type="entry name" value="NAD(P)-binding Rossmann-like Domain"/>
    <property type="match status" value="1"/>
</dbReference>
<dbReference type="Gene3D" id="3.90.1150.10">
    <property type="entry name" value="Aspartate Aminotransferase, domain 1"/>
    <property type="match status" value="1"/>
</dbReference>
<evidence type="ECO:0000256" key="1">
    <source>
        <dbReference type="ARBA" id="ARBA00001933"/>
    </source>
</evidence>
<organism evidence="4 5">
    <name type="scientific">Aporhodopirellula aestuarii</name>
    <dbReference type="NCBI Taxonomy" id="2950107"/>
    <lineage>
        <taxon>Bacteria</taxon>
        <taxon>Pseudomonadati</taxon>
        <taxon>Planctomycetota</taxon>
        <taxon>Planctomycetia</taxon>
        <taxon>Pirellulales</taxon>
        <taxon>Pirellulaceae</taxon>
        <taxon>Aporhodopirellula</taxon>
    </lineage>
</organism>
<keyword evidence="5" id="KW-1185">Reference proteome</keyword>
<dbReference type="InterPro" id="IPR050103">
    <property type="entry name" value="Class-III_PLP-dep_AT"/>
</dbReference>
<keyword evidence="2 4" id="KW-0032">Aminotransferase</keyword>
<keyword evidence="3" id="KW-0663">Pyridoxal phosphate</keyword>
<evidence type="ECO:0000313" key="5">
    <source>
        <dbReference type="Proteomes" id="UP001202961"/>
    </source>
</evidence>
<reference evidence="4 5" key="1">
    <citation type="journal article" date="2022" name="Syst. Appl. Microbiol.">
        <title>Rhodopirellula aestuarii sp. nov., a novel member of the genus Rhodopirellula isolated from brackish sediments collected in the Tagus River estuary, Portugal.</title>
        <authorList>
            <person name="Vitorino I.R."/>
            <person name="Klimek D."/>
            <person name="Calusinska M."/>
            <person name="Lobo-da-Cunha A."/>
            <person name="Vasconcelos V."/>
            <person name="Lage O.M."/>
        </authorList>
    </citation>
    <scope>NUCLEOTIDE SEQUENCE [LARGE SCALE GENOMIC DNA]</scope>
    <source>
        <strain evidence="4 5">ICT_H3.1</strain>
    </source>
</reference>
<dbReference type="Proteomes" id="UP001202961">
    <property type="component" value="Unassembled WGS sequence"/>
</dbReference>
<dbReference type="GO" id="GO:0008483">
    <property type="term" value="F:transaminase activity"/>
    <property type="evidence" value="ECO:0007669"/>
    <property type="project" value="UniProtKB-KW"/>
</dbReference>
<name>A0ABT0U3V7_9BACT</name>
<dbReference type="Gene3D" id="3.40.640.10">
    <property type="entry name" value="Type I PLP-dependent aspartate aminotransferase-like (Major domain)"/>
    <property type="match status" value="1"/>
</dbReference>
<dbReference type="InterPro" id="IPR036291">
    <property type="entry name" value="NAD(P)-bd_dom_sf"/>
</dbReference>
<protein>
    <submittedName>
        <fullName evidence="4">Aminotransferase class III-fold pyridoxal phosphate-dependent enzyme</fullName>
    </submittedName>
</protein>
<dbReference type="RefSeq" id="WP_250929191.1">
    <property type="nucleotide sequence ID" value="NZ_JAMQBK010000032.1"/>
</dbReference>
<dbReference type="CDD" id="cd00610">
    <property type="entry name" value="OAT_like"/>
    <property type="match status" value="1"/>
</dbReference>
<dbReference type="EMBL" id="JAMQBK010000032">
    <property type="protein sequence ID" value="MCM2371553.1"/>
    <property type="molecule type" value="Genomic_DNA"/>
</dbReference>
<gene>
    <name evidence="4" type="ORF">NB063_13155</name>
</gene>
<accession>A0ABT0U3V7</accession>
<evidence type="ECO:0000256" key="2">
    <source>
        <dbReference type="ARBA" id="ARBA00022576"/>
    </source>
</evidence>